<accession>A0A1H2Z0Z7</accession>
<dbReference type="OrthoDB" id="881421at2"/>
<dbReference type="STRING" id="229203.SAMN05444338_10754"/>
<sequence>MSKEVLQNIQNKLETIPALRYVDEDWGQLDDYSPHPPTQFPLALIDIGALQYSDIGTHRTSIPQNRQMATGTIVISIANLKLTNSSARAPQPQKDKAWAIWDIVESVHAKLHGIPVGGAAGALMRTAMRKVKRDDGIQEYEVTYTIGMTNV</sequence>
<dbReference type="RefSeq" id="WP_091431781.1">
    <property type="nucleotide sequence ID" value="NZ_FNMV01000007.1"/>
</dbReference>
<gene>
    <name evidence="1" type="ORF">SAMN05444338_10754</name>
</gene>
<evidence type="ECO:0000313" key="2">
    <source>
        <dbReference type="Proteomes" id="UP000198569"/>
    </source>
</evidence>
<organism evidence="1 2">
    <name type="scientific">Flavobacterium degerlachei</name>
    <dbReference type="NCBI Taxonomy" id="229203"/>
    <lineage>
        <taxon>Bacteria</taxon>
        <taxon>Pseudomonadati</taxon>
        <taxon>Bacteroidota</taxon>
        <taxon>Flavobacteriia</taxon>
        <taxon>Flavobacteriales</taxon>
        <taxon>Flavobacteriaceae</taxon>
        <taxon>Flavobacterium</taxon>
    </lineage>
</organism>
<proteinExistence type="predicted"/>
<evidence type="ECO:0000313" key="1">
    <source>
        <dbReference type="EMBL" id="SDX11112.1"/>
    </source>
</evidence>
<name>A0A1H2Z0Z7_9FLAO</name>
<dbReference type="AlphaFoldDB" id="A0A1H2Z0Z7"/>
<dbReference type="EMBL" id="FNMV01000007">
    <property type="protein sequence ID" value="SDX11112.1"/>
    <property type="molecule type" value="Genomic_DNA"/>
</dbReference>
<protein>
    <submittedName>
        <fullName evidence="1">Uncharacterized protein</fullName>
    </submittedName>
</protein>
<reference evidence="2" key="1">
    <citation type="submission" date="2016-10" db="EMBL/GenBank/DDBJ databases">
        <authorList>
            <person name="Varghese N."/>
            <person name="Submissions S."/>
        </authorList>
    </citation>
    <scope>NUCLEOTIDE SEQUENCE [LARGE SCALE GENOMIC DNA]</scope>
    <source>
        <strain evidence="2">DSM 15718</strain>
    </source>
</reference>
<keyword evidence="2" id="KW-1185">Reference proteome</keyword>
<dbReference type="Proteomes" id="UP000198569">
    <property type="component" value="Unassembled WGS sequence"/>
</dbReference>